<evidence type="ECO:0000256" key="4">
    <source>
        <dbReference type="ARBA" id="ARBA00023163"/>
    </source>
</evidence>
<protein>
    <recommendedName>
        <fullName evidence="5">HTH lysR-type domain-containing protein</fullName>
    </recommendedName>
</protein>
<reference evidence="6 7" key="1">
    <citation type="submission" date="2017-08" db="EMBL/GenBank/DDBJ databases">
        <title>Mesorhizobium wenxinae sp. nov., a novel rhizobial species isolated from root nodules of chickpea (Cicer arietinum L.).</title>
        <authorList>
            <person name="Zhang J."/>
        </authorList>
    </citation>
    <scope>NUCLEOTIDE SEQUENCE [LARGE SCALE GENOMIC DNA]</scope>
    <source>
        <strain evidence="7">WYCCWR 10019</strain>
    </source>
</reference>
<dbReference type="InterPro" id="IPR036388">
    <property type="entry name" value="WH-like_DNA-bd_sf"/>
</dbReference>
<evidence type="ECO:0000256" key="2">
    <source>
        <dbReference type="ARBA" id="ARBA00023015"/>
    </source>
</evidence>
<evidence type="ECO:0000259" key="5">
    <source>
        <dbReference type="PROSITE" id="PS50931"/>
    </source>
</evidence>
<dbReference type="GO" id="GO:0003677">
    <property type="term" value="F:DNA binding"/>
    <property type="evidence" value="ECO:0007669"/>
    <property type="project" value="UniProtKB-KW"/>
</dbReference>
<dbReference type="PANTHER" id="PTHR30346">
    <property type="entry name" value="TRANSCRIPTIONAL DUAL REGULATOR HCAR-RELATED"/>
    <property type="match status" value="1"/>
</dbReference>
<evidence type="ECO:0000256" key="1">
    <source>
        <dbReference type="ARBA" id="ARBA00009437"/>
    </source>
</evidence>
<keyword evidence="2" id="KW-0805">Transcription regulation</keyword>
<dbReference type="PROSITE" id="PS50931">
    <property type="entry name" value="HTH_LYSR"/>
    <property type="match status" value="1"/>
</dbReference>
<keyword evidence="3" id="KW-0238">DNA-binding</keyword>
<evidence type="ECO:0000313" key="7">
    <source>
        <dbReference type="Proteomes" id="UP000215931"/>
    </source>
</evidence>
<sequence length="320" mass="35205">MIGNSDQGRVGVNLRQLRYFVAVCEAQHFRRAAEKLNVSQPPLSQQIKELEIELGVQLLTRSNRIVEMTPEGTLFLRRAKAILESVEEAGREMMNFTATGGGIKIGYMSAAMASSLVPILSALREANNGATTFKLHQLDPQTQLRSVARGELDIGFASFSARQAPLSFDDKLLVIERAWQEALKVALPRNHPLAGKTVISLGQLQNERLIVMARHPLPGFFDQVISLCYNAGVTVNIVYEASQLPEVMTLVAAGYGISLVPERSSALWDRQLALIPLSQSPTTDVSIMYRADNTSPVLRRFRGLLKKIYGSGLAGNYQPV</sequence>
<dbReference type="PANTHER" id="PTHR30346:SF0">
    <property type="entry name" value="HCA OPERON TRANSCRIPTIONAL ACTIVATOR HCAR"/>
    <property type="match status" value="1"/>
</dbReference>
<evidence type="ECO:0000313" key="6">
    <source>
        <dbReference type="EMBL" id="PAP92088.1"/>
    </source>
</evidence>
<dbReference type="Pfam" id="PF03466">
    <property type="entry name" value="LysR_substrate"/>
    <property type="match status" value="1"/>
</dbReference>
<comment type="similarity">
    <text evidence="1">Belongs to the LysR transcriptional regulatory family.</text>
</comment>
<dbReference type="InterPro" id="IPR036390">
    <property type="entry name" value="WH_DNA-bd_sf"/>
</dbReference>
<comment type="caution">
    <text evidence="6">The sequence shown here is derived from an EMBL/GenBank/DDBJ whole genome shotgun (WGS) entry which is preliminary data.</text>
</comment>
<keyword evidence="4" id="KW-0804">Transcription</keyword>
<gene>
    <name evidence="6" type="ORF">CIT31_29330</name>
</gene>
<dbReference type="GO" id="GO:0003700">
    <property type="term" value="F:DNA-binding transcription factor activity"/>
    <property type="evidence" value="ECO:0007669"/>
    <property type="project" value="InterPro"/>
</dbReference>
<dbReference type="InterPro" id="IPR000847">
    <property type="entry name" value="LysR_HTH_N"/>
</dbReference>
<dbReference type="OrthoDB" id="9811588at2"/>
<dbReference type="EMBL" id="NPKH01000037">
    <property type="protein sequence ID" value="PAP92088.1"/>
    <property type="molecule type" value="Genomic_DNA"/>
</dbReference>
<name>A0A271K8K7_9HYPH</name>
<dbReference type="SUPFAM" id="SSF53850">
    <property type="entry name" value="Periplasmic binding protein-like II"/>
    <property type="match status" value="1"/>
</dbReference>
<dbReference type="InterPro" id="IPR005119">
    <property type="entry name" value="LysR_subst-bd"/>
</dbReference>
<dbReference type="FunFam" id="1.10.10.10:FF:000001">
    <property type="entry name" value="LysR family transcriptional regulator"/>
    <property type="match status" value="1"/>
</dbReference>
<dbReference type="AlphaFoldDB" id="A0A271K8K7"/>
<dbReference type="Gene3D" id="3.40.190.10">
    <property type="entry name" value="Periplasmic binding protein-like II"/>
    <property type="match status" value="2"/>
</dbReference>
<dbReference type="CDD" id="cd08414">
    <property type="entry name" value="PBP2_LTTR_aromatics_like"/>
    <property type="match status" value="1"/>
</dbReference>
<feature type="domain" description="HTH lysR-type" evidence="5">
    <location>
        <begin position="12"/>
        <end position="69"/>
    </location>
</feature>
<proteinExistence type="inferred from homology"/>
<dbReference type="SUPFAM" id="SSF46785">
    <property type="entry name" value="Winged helix' DNA-binding domain"/>
    <property type="match status" value="1"/>
</dbReference>
<dbReference type="Gene3D" id="1.10.10.10">
    <property type="entry name" value="Winged helix-like DNA-binding domain superfamily/Winged helix DNA-binding domain"/>
    <property type="match status" value="1"/>
</dbReference>
<evidence type="ECO:0000256" key="3">
    <source>
        <dbReference type="ARBA" id="ARBA00023125"/>
    </source>
</evidence>
<keyword evidence="7" id="KW-1185">Reference proteome</keyword>
<dbReference type="PRINTS" id="PR00039">
    <property type="entry name" value="HTHLYSR"/>
</dbReference>
<dbReference type="Pfam" id="PF00126">
    <property type="entry name" value="HTH_1"/>
    <property type="match status" value="1"/>
</dbReference>
<accession>A0A271K8K7</accession>
<organism evidence="6 7">
    <name type="scientific">Mesorhizobium wenxiniae</name>
    <dbReference type="NCBI Taxonomy" id="2014805"/>
    <lineage>
        <taxon>Bacteria</taxon>
        <taxon>Pseudomonadati</taxon>
        <taxon>Pseudomonadota</taxon>
        <taxon>Alphaproteobacteria</taxon>
        <taxon>Hyphomicrobiales</taxon>
        <taxon>Phyllobacteriaceae</taxon>
        <taxon>Mesorhizobium</taxon>
    </lineage>
</organism>
<dbReference type="Proteomes" id="UP000215931">
    <property type="component" value="Unassembled WGS sequence"/>
</dbReference>
<dbReference type="GO" id="GO:0032993">
    <property type="term" value="C:protein-DNA complex"/>
    <property type="evidence" value="ECO:0007669"/>
    <property type="project" value="TreeGrafter"/>
</dbReference>